<feature type="region of interest" description="Disordered" evidence="1">
    <location>
        <begin position="115"/>
        <end position="198"/>
    </location>
</feature>
<comment type="caution">
    <text evidence="2">The sequence shown here is derived from an EMBL/GenBank/DDBJ whole genome shotgun (WGS) entry which is preliminary data.</text>
</comment>
<organism evidence="2 3">
    <name type="scientific">Cystoisospora suis</name>
    <dbReference type="NCBI Taxonomy" id="483139"/>
    <lineage>
        <taxon>Eukaryota</taxon>
        <taxon>Sar</taxon>
        <taxon>Alveolata</taxon>
        <taxon>Apicomplexa</taxon>
        <taxon>Conoidasida</taxon>
        <taxon>Coccidia</taxon>
        <taxon>Eucoccidiorida</taxon>
        <taxon>Eimeriorina</taxon>
        <taxon>Sarcocystidae</taxon>
        <taxon>Cystoisospora</taxon>
    </lineage>
</organism>
<dbReference type="RefSeq" id="XP_067924059.1">
    <property type="nucleotide sequence ID" value="XM_068063965.1"/>
</dbReference>
<sequence>MPTCSRQMHLPFQTPVVPSLSHPGGPMVQGGAAPNGVNGAAWPSSCPGDLRTPVCPGPSSPPRPAKRSGSLNTEGKSGKTKPFSFRSDFLEKAADNKEWMRLFRNRLDSLLRANRRHASSAPSRQGAASDAVRPGNSTVNQADRRLAKDADKRWGAAVCGRDNGAKQPEKSVCPPRSGATDPGNEKPNDGTSEETNPDIVGLSEAADTFQLQLHGRLCIPPLFKAAPLFGLDTNVKPHQQFLGVEENDMAFQRLLSNYFVHRLSPKLQQVALTLKMLPPHLPLFLGPENKPALKLSALTGAQVVLIGPSIAESHRNSRYLSDSTTLGRKAHHPNEFRQAELRGHIDAVLTAYVHVAYRLQHPLRKALAYCVLMALKQGLRAGENGPASPSKETDQPGGPHQSAMSCEKSEVPGNDGSETVEINSSRCVELVNKLLKMPPVVCESPAIVKGVAVENAPTYPLCIPQIARDEVWVLPLP</sequence>
<accession>A0A2C6L3N8</accession>
<dbReference type="EMBL" id="MIGC01001699">
    <property type="protein sequence ID" value="PHJ22382.1"/>
    <property type="molecule type" value="Genomic_DNA"/>
</dbReference>
<feature type="compositionally biased region" description="Low complexity" evidence="1">
    <location>
        <begin position="30"/>
        <end position="41"/>
    </location>
</feature>
<dbReference type="VEuPathDB" id="ToxoDB:CSUI_003770"/>
<feature type="region of interest" description="Disordered" evidence="1">
    <location>
        <begin position="381"/>
        <end position="419"/>
    </location>
</feature>
<feature type="compositionally biased region" description="Basic and acidic residues" evidence="1">
    <location>
        <begin position="142"/>
        <end position="154"/>
    </location>
</feature>
<keyword evidence="3" id="KW-1185">Reference proteome</keyword>
<gene>
    <name evidence="2" type="ORF">CSUI_003770</name>
</gene>
<proteinExistence type="predicted"/>
<dbReference type="OrthoDB" id="333481at2759"/>
<evidence type="ECO:0000313" key="2">
    <source>
        <dbReference type="EMBL" id="PHJ22382.1"/>
    </source>
</evidence>
<reference evidence="2 3" key="1">
    <citation type="journal article" date="2017" name="Int. J. Parasitol.">
        <title>The genome of the protozoan parasite Cystoisospora suis and a reverse vaccinology approach to identify vaccine candidates.</title>
        <authorList>
            <person name="Palmieri N."/>
            <person name="Shrestha A."/>
            <person name="Ruttkowski B."/>
            <person name="Beck T."/>
            <person name="Vogl C."/>
            <person name="Tomley F."/>
            <person name="Blake D.P."/>
            <person name="Joachim A."/>
        </authorList>
    </citation>
    <scope>NUCLEOTIDE SEQUENCE [LARGE SCALE GENOMIC DNA]</scope>
    <source>
        <strain evidence="2 3">Wien I</strain>
    </source>
</reference>
<dbReference type="GeneID" id="94427176"/>
<evidence type="ECO:0000313" key="3">
    <source>
        <dbReference type="Proteomes" id="UP000221165"/>
    </source>
</evidence>
<evidence type="ECO:0000256" key="1">
    <source>
        <dbReference type="SAM" id="MobiDB-lite"/>
    </source>
</evidence>
<feature type="region of interest" description="Disordered" evidence="1">
    <location>
        <begin position="15"/>
        <end position="83"/>
    </location>
</feature>
<protein>
    <submittedName>
        <fullName evidence="2">Uncharacterized protein</fullName>
    </submittedName>
</protein>
<dbReference type="Proteomes" id="UP000221165">
    <property type="component" value="Unassembled WGS sequence"/>
</dbReference>
<dbReference type="AlphaFoldDB" id="A0A2C6L3N8"/>
<name>A0A2C6L3N8_9APIC</name>